<dbReference type="SUPFAM" id="SSF52058">
    <property type="entry name" value="L domain-like"/>
    <property type="match status" value="1"/>
</dbReference>
<organism evidence="2 3">
    <name type="scientific">Dictyostelium firmibasis</name>
    <dbReference type="NCBI Taxonomy" id="79012"/>
    <lineage>
        <taxon>Eukaryota</taxon>
        <taxon>Amoebozoa</taxon>
        <taxon>Evosea</taxon>
        <taxon>Eumycetozoa</taxon>
        <taxon>Dictyostelia</taxon>
        <taxon>Dictyosteliales</taxon>
        <taxon>Dictyosteliaceae</taxon>
        <taxon>Dictyostelium</taxon>
    </lineage>
</organism>
<evidence type="ECO:0000313" key="3">
    <source>
        <dbReference type="Proteomes" id="UP001344447"/>
    </source>
</evidence>
<keyword evidence="3" id="KW-1185">Reference proteome</keyword>
<dbReference type="InterPro" id="IPR051251">
    <property type="entry name" value="STK_FNIP-Repeat"/>
</dbReference>
<dbReference type="PANTHER" id="PTHR32134">
    <property type="entry name" value="FNIP REPEAT-CONTAINING PROTEIN"/>
    <property type="match status" value="1"/>
</dbReference>
<dbReference type="Pfam" id="PF05725">
    <property type="entry name" value="FNIP"/>
    <property type="match status" value="1"/>
</dbReference>
<evidence type="ECO:0000313" key="2">
    <source>
        <dbReference type="EMBL" id="KAK5581203.1"/>
    </source>
</evidence>
<dbReference type="EMBL" id="JAVFKY010000002">
    <property type="protein sequence ID" value="KAK5581203.1"/>
    <property type="molecule type" value="Genomic_DNA"/>
</dbReference>
<name>A0AAN7U721_9MYCE</name>
<dbReference type="PANTHER" id="PTHR32134:SF92">
    <property type="entry name" value="FNIP REPEAT-CONTAINING PROTEIN"/>
    <property type="match status" value="1"/>
</dbReference>
<dbReference type="InterPro" id="IPR008615">
    <property type="entry name" value="FNIP"/>
</dbReference>
<keyword evidence="1" id="KW-0677">Repeat</keyword>
<dbReference type="Proteomes" id="UP001344447">
    <property type="component" value="Unassembled WGS sequence"/>
</dbReference>
<accession>A0AAN7U721</accession>
<gene>
    <name evidence="2" type="ORF">RB653_001233</name>
</gene>
<sequence>MIAQPLSILTLNIDDKFNQPIVVGDLQQSITSLSLGFEFNQTIAPGALPNNLKSLSLGRNFNQTIEPGVLPNNLKTLTILNPEFNQELLAEGSIPPSLERIYCVSENKEFINNPNLSKFIQIIK</sequence>
<reference evidence="2 3" key="1">
    <citation type="submission" date="2023-11" db="EMBL/GenBank/DDBJ databases">
        <title>Dfirmibasis_genome.</title>
        <authorList>
            <person name="Edelbroek B."/>
            <person name="Kjellin J."/>
            <person name="Jerlstrom-Hultqvist J."/>
            <person name="Soderbom F."/>
        </authorList>
    </citation>
    <scope>NUCLEOTIDE SEQUENCE [LARGE SCALE GENOMIC DNA]</scope>
    <source>
        <strain evidence="2 3">TNS-C-14</strain>
    </source>
</reference>
<comment type="caution">
    <text evidence="2">The sequence shown here is derived from an EMBL/GenBank/DDBJ whole genome shotgun (WGS) entry which is preliminary data.</text>
</comment>
<proteinExistence type="predicted"/>
<dbReference type="AlphaFoldDB" id="A0AAN7U721"/>
<protein>
    <submittedName>
        <fullName evidence="2">Uncharacterized protein</fullName>
    </submittedName>
</protein>
<evidence type="ECO:0000256" key="1">
    <source>
        <dbReference type="ARBA" id="ARBA00022737"/>
    </source>
</evidence>